<sequence>MRFRRDDETRMKICQVITRLVIGGAQENTILTCEGLHARGHEVTLVTGPPLGPEGQLLDRARAGGYRVLVVGAMQRAVCPWRDLRAYGALVRQLRESRPDVVHSHSSKAGILARRAAAKVGGMKVVHTIHGLPFHAHQSRWLHRLYVLLERRAARVS</sequence>
<name>A0A0F8ZYW2_9ZZZZ</name>
<feature type="domain" description="Glycosyltransferase subfamily 4-like N-terminal" evidence="1">
    <location>
        <begin position="23"/>
        <end position="155"/>
    </location>
</feature>
<dbReference type="EMBL" id="LAZR01057666">
    <property type="protein sequence ID" value="KKK71584.1"/>
    <property type="molecule type" value="Genomic_DNA"/>
</dbReference>
<accession>A0A0F8ZYW2</accession>
<dbReference type="AlphaFoldDB" id="A0A0F8ZYW2"/>
<proteinExistence type="predicted"/>
<comment type="caution">
    <text evidence="2">The sequence shown here is derived from an EMBL/GenBank/DDBJ whole genome shotgun (WGS) entry which is preliminary data.</text>
</comment>
<feature type="non-terminal residue" evidence="2">
    <location>
        <position position="157"/>
    </location>
</feature>
<reference evidence="2" key="1">
    <citation type="journal article" date="2015" name="Nature">
        <title>Complex archaea that bridge the gap between prokaryotes and eukaryotes.</title>
        <authorList>
            <person name="Spang A."/>
            <person name="Saw J.H."/>
            <person name="Jorgensen S.L."/>
            <person name="Zaremba-Niedzwiedzka K."/>
            <person name="Martijn J."/>
            <person name="Lind A.E."/>
            <person name="van Eijk R."/>
            <person name="Schleper C."/>
            <person name="Guy L."/>
            <person name="Ettema T.J."/>
        </authorList>
    </citation>
    <scope>NUCLEOTIDE SEQUENCE</scope>
</reference>
<dbReference type="InterPro" id="IPR028098">
    <property type="entry name" value="Glyco_trans_4-like_N"/>
</dbReference>
<evidence type="ECO:0000313" key="2">
    <source>
        <dbReference type="EMBL" id="KKK71584.1"/>
    </source>
</evidence>
<evidence type="ECO:0000259" key="1">
    <source>
        <dbReference type="Pfam" id="PF13579"/>
    </source>
</evidence>
<gene>
    <name evidence="2" type="ORF">LCGC14_2912440</name>
</gene>
<dbReference type="Pfam" id="PF13579">
    <property type="entry name" value="Glyco_trans_4_4"/>
    <property type="match status" value="1"/>
</dbReference>
<dbReference type="SUPFAM" id="SSF53756">
    <property type="entry name" value="UDP-Glycosyltransferase/glycogen phosphorylase"/>
    <property type="match status" value="1"/>
</dbReference>
<organism evidence="2">
    <name type="scientific">marine sediment metagenome</name>
    <dbReference type="NCBI Taxonomy" id="412755"/>
    <lineage>
        <taxon>unclassified sequences</taxon>
        <taxon>metagenomes</taxon>
        <taxon>ecological metagenomes</taxon>
    </lineage>
</organism>
<protein>
    <recommendedName>
        <fullName evidence="1">Glycosyltransferase subfamily 4-like N-terminal domain-containing protein</fullName>
    </recommendedName>
</protein>
<dbReference type="Gene3D" id="3.40.50.2000">
    <property type="entry name" value="Glycogen Phosphorylase B"/>
    <property type="match status" value="1"/>
</dbReference>